<dbReference type="InterPro" id="IPR027417">
    <property type="entry name" value="P-loop_NTPase"/>
</dbReference>
<dbReference type="InterPro" id="IPR001789">
    <property type="entry name" value="Sig_transdc_resp-reg_receiver"/>
</dbReference>
<dbReference type="GO" id="GO:0000160">
    <property type="term" value="P:phosphorelay signal transduction system"/>
    <property type="evidence" value="ECO:0007669"/>
    <property type="project" value="InterPro"/>
</dbReference>
<dbReference type="PROSITE" id="PS00676">
    <property type="entry name" value="SIGMA54_INTERACT_2"/>
    <property type="match status" value="1"/>
</dbReference>
<dbReference type="PROSITE" id="PS00675">
    <property type="entry name" value="SIGMA54_INTERACT_1"/>
    <property type="match status" value="1"/>
</dbReference>
<dbReference type="SUPFAM" id="SSF46689">
    <property type="entry name" value="Homeodomain-like"/>
    <property type="match status" value="1"/>
</dbReference>
<evidence type="ECO:0000259" key="9">
    <source>
        <dbReference type="PROSITE" id="PS50110"/>
    </source>
</evidence>
<gene>
    <name evidence="10" type="ordered locus">Dfer_5460</name>
</gene>
<keyword evidence="11" id="KW-1185">Reference proteome</keyword>
<dbReference type="RefSeq" id="WP_015814891.1">
    <property type="nucleotide sequence ID" value="NC_013037.1"/>
</dbReference>
<dbReference type="AlphaFoldDB" id="C6VVC1"/>
<dbReference type="PROSITE" id="PS50110">
    <property type="entry name" value="RESPONSE_REGULATORY"/>
    <property type="match status" value="1"/>
</dbReference>
<dbReference type="PANTHER" id="PTHR32071">
    <property type="entry name" value="TRANSCRIPTIONAL REGULATORY PROTEIN"/>
    <property type="match status" value="1"/>
</dbReference>
<accession>C6VVC1</accession>
<dbReference type="SMART" id="SM00382">
    <property type="entry name" value="AAA"/>
    <property type="match status" value="1"/>
</dbReference>
<evidence type="ECO:0000256" key="7">
    <source>
        <dbReference type="PROSITE-ProRule" id="PRU00169"/>
    </source>
</evidence>
<dbReference type="Proteomes" id="UP000002011">
    <property type="component" value="Chromosome"/>
</dbReference>
<evidence type="ECO:0000313" key="11">
    <source>
        <dbReference type="Proteomes" id="UP000002011"/>
    </source>
</evidence>
<dbReference type="InterPro" id="IPR003593">
    <property type="entry name" value="AAA+_ATPase"/>
</dbReference>
<name>C6VVC1_DYAFD</name>
<keyword evidence="4" id="KW-0238">DNA-binding</keyword>
<keyword evidence="7" id="KW-0597">Phosphoprotein</keyword>
<evidence type="ECO:0000313" key="10">
    <source>
        <dbReference type="EMBL" id="ACT96651.1"/>
    </source>
</evidence>
<dbReference type="Gene3D" id="3.40.50.2300">
    <property type="match status" value="1"/>
</dbReference>
<sequence>MKQKILIVEDLFVEANHLRIILTRAGYQVTGIARTFEEARELVRTNQPDIALLDIMLAGKKNGIELAKCLNQQHIPFIFLSANSSEDILREAKATRPSGFIVKPFREKDLLISLEIAEYLHQNSNDAQLRKEAVFLQDLKTLAENGGEWTAQLLGIVKAFQRLIPFDYVSAGFFGKNFLPFKGMHFLRIGFDEYQAMDAEGLRMVTNVRAAELANMMAALPPISQVEYYNAEKFRKMSAEIPLKKLIAGKFDMRSNLVMPIANISIDGKQFFFCFYSRRPDAFGEQDLELCARLQPAIESAIRKMIRAASTSGPDMELDHAIEVMAGSRSESPVFDSMVGQSHLMLNILDLISQVAPSDTSVLITGESGTGKEHVADTIHQLSPRKSKPFVKVNCAALPINLIESELFGHEKGAFTGATERRIGRFEQADGGTIFLDEIGDMPLEVQVKLLRVLQQREIERVGGTQPIKINIRVITATNRNLERAIAEGKFRLDIYYRLNVFPIAMPALRERTEDIAPLVHHFIGYFGRKTGKNISGISDRALAMLMDYGWPGNIRELENVIERSVLLAKGNSIDTVYLPAHPAVEGIAKAGPPVLKNIFENERDHIISVLKACEGRISGENGAAKILAIPPTTLSSKMKKLGIKKSIGF</sequence>
<dbReference type="SUPFAM" id="SSF52540">
    <property type="entry name" value="P-loop containing nucleoside triphosphate hydrolases"/>
    <property type="match status" value="1"/>
</dbReference>
<dbReference type="eggNOG" id="COG2204">
    <property type="taxonomic scope" value="Bacteria"/>
</dbReference>
<dbReference type="InterPro" id="IPR025662">
    <property type="entry name" value="Sigma_54_int_dom_ATP-bd_1"/>
</dbReference>
<dbReference type="OrthoDB" id="9782110at2"/>
<evidence type="ECO:0000256" key="6">
    <source>
        <dbReference type="ARBA" id="ARBA00023163"/>
    </source>
</evidence>
<dbReference type="Gene3D" id="1.10.8.60">
    <property type="match status" value="1"/>
</dbReference>
<dbReference type="EMBL" id="CP001619">
    <property type="protein sequence ID" value="ACT96651.1"/>
    <property type="molecule type" value="Genomic_DNA"/>
</dbReference>
<keyword evidence="2" id="KW-0067">ATP-binding</keyword>
<reference evidence="10 11" key="1">
    <citation type="journal article" date="2009" name="Stand. Genomic Sci.">
        <title>Complete genome sequence of Dyadobacter fermentans type strain (NS114).</title>
        <authorList>
            <person name="Lang E."/>
            <person name="Lapidus A."/>
            <person name="Chertkov O."/>
            <person name="Brettin T."/>
            <person name="Detter J.C."/>
            <person name="Han C."/>
            <person name="Copeland A."/>
            <person name="Glavina Del Rio T."/>
            <person name="Nolan M."/>
            <person name="Chen F."/>
            <person name="Lucas S."/>
            <person name="Tice H."/>
            <person name="Cheng J.F."/>
            <person name="Land M."/>
            <person name="Hauser L."/>
            <person name="Chang Y.J."/>
            <person name="Jeffries C.D."/>
            <person name="Kopitz M."/>
            <person name="Bruce D."/>
            <person name="Goodwin L."/>
            <person name="Pitluck S."/>
            <person name="Ovchinnikova G."/>
            <person name="Pati A."/>
            <person name="Ivanova N."/>
            <person name="Mavrommatis K."/>
            <person name="Chen A."/>
            <person name="Palaniappan K."/>
            <person name="Chain P."/>
            <person name="Bristow J."/>
            <person name="Eisen J.A."/>
            <person name="Markowitz V."/>
            <person name="Hugenholtz P."/>
            <person name="Goker M."/>
            <person name="Rohde M."/>
            <person name="Kyrpides N.C."/>
            <person name="Klenk H.P."/>
        </authorList>
    </citation>
    <scope>NUCLEOTIDE SEQUENCE [LARGE SCALE GENOMIC DNA]</scope>
    <source>
        <strain evidence="11">ATCC 700827 / DSM 18053 / CIP 107007 / KCTC 52180 / NS114</strain>
    </source>
</reference>
<evidence type="ECO:0000256" key="3">
    <source>
        <dbReference type="ARBA" id="ARBA00023015"/>
    </source>
</evidence>
<evidence type="ECO:0000256" key="5">
    <source>
        <dbReference type="ARBA" id="ARBA00023159"/>
    </source>
</evidence>
<dbReference type="FunFam" id="1.10.8.60:FF:000014">
    <property type="entry name" value="DNA-binding transcriptional regulator NtrC"/>
    <property type="match status" value="1"/>
</dbReference>
<proteinExistence type="predicted"/>
<dbReference type="InterPro" id="IPR009057">
    <property type="entry name" value="Homeodomain-like_sf"/>
</dbReference>
<dbReference type="InterPro" id="IPR025943">
    <property type="entry name" value="Sigma_54_int_dom_ATP-bd_2"/>
</dbReference>
<evidence type="ECO:0000259" key="8">
    <source>
        <dbReference type="PROSITE" id="PS50045"/>
    </source>
</evidence>
<dbReference type="CDD" id="cd00009">
    <property type="entry name" value="AAA"/>
    <property type="match status" value="1"/>
</dbReference>
<dbReference type="CDD" id="cd17534">
    <property type="entry name" value="REC_DC-like"/>
    <property type="match status" value="1"/>
</dbReference>
<dbReference type="Pfam" id="PF00072">
    <property type="entry name" value="Response_reg"/>
    <property type="match status" value="1"/>
</dbReference>
<organism evidence="10 11">
    <name type="scientific">Dyadobacter fermentans (strain ATCC 700827 / DSM 18053 / CIP 107007 / KCTC 52180 / NS114)</name>
    <dbReference type="NCBI Taxonomy" id="471854"/>
    <lineage>
        <taxon>Bacteria</taxon>
        <taxon>Pseudomonadati</taxon>
        <taxon>Bacteroidota</taxon>
        <taxon>Cytophagia</taxon>
        <taxon>Cytophagales</taxon>
        <taxon>Spirosomataceae</taxon>
        <taxon>Dyadobacter</taxon>
    </lineage>
</organism>
<dbReference type="KEGG" id="dfe:Dfer_5460"/>
<feature type="domain" description="Sigma-54 factor interaction" evidence="8">
    <location>
        <begin position="338"/>
        <end position="567"/>
    </location>
</feature>
<dbReference type="PROSITE" id="PS00688">
    <property type="entry name" value="SIGMA54_INTERACT_3"/>
    <property type="match status" value="1"/>
</dbReference>
<dbReference type="eggNOG" id="COG4565">
    <property type="taxonomic scope" value="Bacteria"/>
</dbReference>
<evidence type="ECO:0000256" key="4">
    <source>
        <dbReference type="ARBA" id="ARBA00023125"/>
    </source>
</evidence>
<dbReference type="GO" id="GO:0003677">
    <property type="term" value="F:DNA binding"/>
    <property type="evidence" value="ECO:0007669"/>
    <property type="project" value="UniProtKB-KW"/>
</dbReference>
<dbReference type="SUPFAM" id="SSF52172">
    <property type="entry name" value="CheY-like"/>
    <property type="match status" value="1"/>
</dbReference>
<dbReference type="Gene3D" id="1.10.10.60">
    <property type="entry name" value="Homeodomain-like"/>
    <property type="match status" value="1"/>
</dbReference>
<feature type="domain" description="Response regulatory" evidence="9">
    <location>
        <begin position="4"/>
        <end position="118"/>
    </location>
</feature>
<evidence type="ECO:0000256" key="2">
    <source>
        <dbReference type="ARBA" id="ARBA00022840"/>
    </source>
</evidence>
<dbReference type="InterPro" id="IPR025944">
    <property type="entry name" value="Sigma_54_int_dom_CS"/>
</dbReference>
<dbReference type="InterPro" id="IPR002078">
    <property type="entry name" value="Sigma_54_int"/>
</dbReference>
<dbReference type="HOGENOM" id="CLU_000445_0_6_10"/>
<dbReference type="Pfam" id="PF25601">
    <property type="entry name" value="AAA_lid_14"/>
    <property type="match status" value="1"/>
</dbReference>
<dbReference type="STRING" id="471854.Dfer_5460"/>
<keyword evidence="5" id="KW-0010">Activator</keyword>
<protein>
    <submittedName>
        <fullName evidence="10">Sigma54 specific transcriptional regulator, Fis family</fullName>
    </submittedName>
</protein>
<dbReference type="InterPro" id="IPR058031">
    <property type="entry name" value="AAA_lid_NorR"/>
</dbReference>
<dbReference type="GO" id="GO:0006355">
    <property type="term" value="P:regulation of DNA-templated transcription"/>
    <property type="evidence" value="ECO:0007669"/>
    <property type="project" value="InterPro"/>
</dbReference>
<dbReference type="SMART" id="SM00448">
    <property type="entry name" value="REC"/>
    <property type="match status" value="1"/>
</dbReference>
<keyword evidence="6" id="KW-0804">Transcription</keyword>
<keyword evidence="3" id="KW-0805">Transcription regulation</keyword>
<dbReference type="Gene3D" id="3.40.50.300">
    <property type="entry name" value="P-loop containing nucleotide triphosphate hydrolases"/>
    <property type="match status" value="1"/>
</dbReference>
<feature type="modified residue" description="4-aspartylphosphate" evidence="7">
    <location>
        <position position="54"/>
    </location>
</feature>
<evidence type="ECO:0000256" key="1">
    <source>
        <dbReference type="ARBA" id="ARBA00022741"/>
    </source>
</evidence>
<dbReference type="InterPro" id="IPR011006">
    <property type="entry name" value="CheY-like_superfamily"/>
</dbReference>
<keyword evidence="1" id="KW-0547">Nucleotide-binding</keyword>
<dbReference type="GO" id="GO:0005524">
    <property type="term" value="F:ATP binding"/>
    <property type="evidence" value="ECO:0007669"/>
    <property type="project" value="UniProtKB-KW"/>
</dbReference>
<dbReference type="PANTHER" id="PTHR32071:SF117">
    <property type="entry name" value="PTS-DEPENDENT DIHYDROXYACETONE KINASE OPERON REGULATORY PROTEIN-RELATED"/>
    <property type="match status" value="1"/>
</dbReference>
<dbReference type="PROSITE" id="PS50045">
    <property type="entry name" value="SIGMA54_INTERACT_4"/>
    <property type="match status" value="1"/>
</dbReference>
<dbReference type="Pfam" id="PF00158">
    <property type="entry name" value="Sigma54_activat"/>
    <property type="match status" value="1"/>
</dbReference>
<dbReference type="FunFam" id="3.40.50.300:FF:000006">
    <property type="entry name" value="DNA-binding transcriptional regulator NtrC"/>
    <property type="match status" value="1"/>
</dbReference>